<dbReference type="SUPFAM" id="SSF52768">
    <property type="entry name" value="Arginase/deacetylase"/>
    <property type="match status" value="1"/>
</dbReference>
<dbReference type="Gene3D" id="3.40.800.20">
    <property type="entry name" value="Histone deacetylase domain"/>
    <property type="match status" value="1"/>
</dbReference>
<organism evidence="3 4">
    <name type="scientific">Pseudozyma hubeiensis (strain SY62)</name>
    <name type="common">Yeast</name>
    <dbReference type="NCBI Taxonomy" id="1305764"/>
    <lineage>
        <taxon>Eukaryota</taxon>
        <taxon>Fungi</taxon>
        <taxon>Dikarya</taxon>
        <taxon>Basidiomycota</taxon>
        <taxon>Ustilaginomycotina</taxon>
        <taxon>Ustilaginomycetes</taxon>
        <taxon>Ustilaginales</taxon>
        <taxon>Ustilaginaceae</taxon>
        <taxon>Pseudozyma</taxon>
    </lineage>
</organism>
<reference evidence="4" key="1">
    <citation type="journal article" date="2013" name="Genome Announc.">
        <title>Draft genome sequence of the basidiomycetous yeast-like fungus Pseudozyma hubeiensis SY62, which produces an abundant amount of the biosurfactant mannosylerythritol lipids.</title>
        <authorList>
            <person name="Konishi M."/>
            <person name="Hatada Y."/>
            <person name="Horiuchi J."/>
        </authorList>
    </citation>
    <scope>NUCLEOTIDE SEQUENCE [LARGE SCALE GENOMIC DNA]</scope>
    <source>
        <strain evidence="4">SY62</strain>
    </source>
</reference>
<dbReference type="RefSeq" id="XP_012188274.1">
    <property type="nucleotide sequence ID" value="XM_012332884.1"/>
</dbReference>
<evidence type="ECO:0000256" key="1">
    <source>
        <dbReference type="SAM" id="MobiDB-lite"/>
    </source>
</evidence>
<dbReference type="GO" id="GO:0005634">
    <property type="term" value="C:nucleus"/>
    <property type="evidence" value="ECO:0007669"/>
    <property type="project" value="TreeGrafter"/>
</dbReference>
<feature type="compositionally biased region" description="Polar residues" evidence="1">
    <location>
        <begin position="524"/>
        <end position="542"/>
    </location>
</feature>
<evidence type="ECO:0000313" key="3">
    <source>
        <dbReference type="EMBL" id="GAC94687.1"/>
    </source>
</evidence>
<accession>R9P0T1</accession>
<evidence type="ECO:0000313" key="4">
    <source>
        <dbReference type="Proteomes" id="UP000014071"/>
    </source>
</evidence>
<gene>
    <name evidence="3" type="ORF">PHSY_002260</name>
</gene>
<proteinExistence type="predicted"/>
<dbReference type="AlphaFoldDB" id="R9P0T1"/>
<protein>
    <submittedName>
        <fullName evidence="3">Likely histone deacetylase</fullName>
    </submittedName>
</protein>
<dbReference type="Pfam" id="PF00850">
    <property type="entry name" value="Hist_deacetyl"/>
    <property type="match status" value="1"/>
</dbReference>
<dbReference type="InterPro" id="IPR023696">
    <property type="entry name" value="Ureohydrolase_dom_sf"/>
</dbReference>
<dbReference type="PANTHER" id="PTHR47558:SF1">
    <property type="entry name" value="HISTONE DEACETYLASE HOS3"/>
    <property type="match status" value="1"/>
</dbReference>
<feature type="region of interest" description="Disordered" evidence="1">
    <location>
        <begin position="265"/>
        <end position="353"/>
    </location>
</feature>
<feature type="domain" description="Histone deacetylase" evidence="2">
    <location>
        <begin position="31"/>
        <end position="127"/>
    </location>
</feature>
<name>R9P0T1_PSEHS</name>
<dbReference type="EMBL" id="DF238785">
    <property type="protein sequence ID" value="GAC94687.1"/>
    <property type="molecule type" value="Genomic_DNA"/>
</dbReference>
<dbReference type="OrthoDB" id="5232919at2759"/>
<dbReference type="Proteomes" id="UP000014071">
    <property type="component" value="Unassembled WGS sequence"/>
</dbReference>
<dbReference type="InterPro" id="IPR037138">
    <property type="entry name" value="His_deacetylse_dom_sf"/>
</dbReference>
<dbReference type="eggNOG" id="KOG1343">
    <property type="taxonomic scope" value="Eukaryota"/>
</dbReference>
<dbReference type="PANTHER" id="PTHR47558">
    <property type="entry name" value="HISTONE DEACETYLASE HOS3"/>
    <property type="match status" value="1"/>
</dbReference>
<sequence>MLTTDTSCFPFAIAVHLDHYRSESDFRRLYDEKYAILFHKAARFLSATSATAESTLVLISAGFDACAYEYPGMQRHGKHVPPSFYHTFARDAVRFAESHAGGKLVSVLEGGYSDRALCSAALAHVTGLATSDGAASASTTGAAGGEGEAEYWKLENLIAVEKVAKKMAAHAAAAESGGVGSTNTTPKRRQAELVPWLALTSKVFAAFEQACGKSNVVALGATATPLRGAAAAASARAGGAASAINSPANLAAGRVLRDRAPLKTRQGAFDSATSTPQARRAASPTKTPTRTAGRRDSPSKARTTGNPFVTPAKSESRPEDGDVSMAVDGETPTRGAAGEEVSTPPLPEPPQAESKHVVVDTNPIVPNVPPLAPDAVPTTPLPPPSVPTTTNSITSPKPGTTFTTSAFIPTSSPAFSPVPLTLVDAMSPPSRRIVDVNTDAIVTSDVDPLGLEFLRKQSFQFANGSPAVAAVKKEFDEGEEDAPGSPDLGIVGGGKESYEGYFPVMPGGLGDADNASLTRGELSGDQQQGVAQKDGSSTSVGSSLYPHLPKSFPHTHTQPSQQ</sequence>
<evidence type="ECO:0000259" key="2">
    <source>
        <dbReference type="Pfam" id="PF00850"/>
    </source>
</evidence>
<dbReference type="GO" id="GO:0004407">
    <property type="term" value="F:histone deacetylase activity"/>
    <property type="evidence" value="ECO:0007669"/>
    <property type="project" value="TreeGrafter"/>
</dbReference>
<feature type="region of interest" description="Disordered" evidence="1">
    <location>
        <begin position="472"/>
        <end position="562"/>
    </location>
</feature>
<dbReference type="InterPro" id="IPR053244">
    <property type="entry name" value="HDAC_HD_type_1"/>
</dbReference>
<dbReference type="STRING" id="1305764.R9P0T1"/>
<dbReference type="HOGENOM" id="CLU_484949_0_0_1"/>
<dbReference type="GeneID" id="24107553"/>
<keyword evidence="4" id="KW-1185">Reference proteome</keyword>
<dbReference type="InterPro" id="IPR023801">
    <property type="entry name" value="His_deacetylse_dom"/>
</dbReference>